<accession>A0A0F9VBA2</accession>
<organism evidence="3">
    <name type="scientific">marine sediment metagenome</name>
    <dbReference type="NCBI Taxonomy" id="412755"/>
    <lineage>
        <taxon>unclassified sequences</taxon>
        <taxon>metagenomes</taxon>
        <taxon>ecological metagenomes</taxon>
    </lineage>
</organism>
<feature type="domain" description="Putative regulatory protein FmdB zinc ribbon" evidence="2">
    <location>
        <begin position="1"/>
        <end position="43"/>
    </location>
</feature>
<proteinExistence type="predicted"/>
<protein>
    <recommendedName>
        <fullName evidence="2">Putative regulatory protein FmdB zinc ribbon domain-containing protein</fullName>
    </recommendedName>
</protein>
<sequence length="128" mass="14497">MPTYEHLCNACEYEWEEFYSIVKDPPTLCPECKMDGKVKRLISGGSGRGIVILTGHDLSAHCKAEGRKIARQAMKDENLKANLIGEEKYHNQLLQTSQITNELVKIGENAPTKKQQKKKGVIRRVDKK</sequence>
<evidence type="ECO:0000259" key="2">
    <source>
        <dbReference type="SMART" id="SM00834"/>
    </source>
</evidence>
<gene>
    <name evidence="3" type="ORF">LCGC14_0427080</name>
</gene>
<feature type="region of interest" description="Disordered" evidence="1">
    <location>
        <begin position="108"/>
        <end position="128"/>
    </location>
</feature>
<reference evidence="3" key="1">
    <citation type="journal article" date="2015" name="Nature">
        <title>Complex archaea that bridge the gap between prokaryotes and eukaryotes.</title>
        <authorList>
            <person name="Spang A."/>
            <person name="Saw J.H."/>
            <person name="Jorgensen S.L."/>
            <person name="Zaremba-Niedzwiedzka K."/>
            <person name="Martijn J."/>
            <person name="Lind A.E."/>
            <person name="van Eijk R."/>
            <person name="Schleper C."/>
            <person name="Guy L."/>
            <person name="Ettema T.J."/>
        </authorList>
    </citation>
    <scope>NUCLEOTIDE SEQUENCE</scope>
</reference>
<dbReference type="AlphaFoldDB" id="A0A0F9VBA2"/>
<evidence type="ECO:0000256" key="1">
    <source>
        <dbReference type="SAM" id="MobiDB-lite"/>
    </source>
</evidence>
<comment type="caution">
    <text evidence="3">The sequence shown here is derived from an EMBL/GenBank/DDBJ whole genome shotgun (WGS) entry which is preliminary data.</text>
</comment>
<dbReference type="NCBIfam" id="TIGR02605">
    <property type="entry name" value="CxxC_CxxC_SSSS"/>
    <property type="match status" value="1"/>
</dbReference>
<feature type="compositionally biased region" description="Basic residues" evidence="1">
    <location>
        <begin position="114"/>
        <end position="128"/>
    </location>
</feature>
<dbReference type="SMART" id="SM00834">
    <property type="entry name" value="CxxC_CXXC_SSSS"/>
    <property type="match status" value="1"/>
</dbReference>
<dbReference type="EMBL" id="LAZR01000396">
    <property type="protein sequence ID" value="KKN70816.1"/>
    <property type="molecule type" value="Genomic_DNA"/>
</dbReference>
<dbReference type="InterPro" id="IPR013429">
    <property type="entry name" value="Regulatory_FmdB_Zinc_ribbon"/>
</dbReference>
<name>A0A0F9VBA2_9ZZZZ</name>
<evidence type="ECO:0000313" key="3">
    <source>
        <dbReference type="EMBL" id="KKN70816.1"/>
    </source>
</evidence>
<dbReference type="Pfam" id="PF09723">
    <property type="entry name" value="Zn_ribbon_8"/>
    <property type="match status" value="1"/>
</dbReference>